<comment type="cofactor">
    <cofactor evidence="7">
        <name>Zn(2+)</name>
        <dbReference type="ChEBI" id="CHEBI:29105"/>
    </cofactor>
    <cofactor evidence="7">
        <name>Fe(3+)</name>
        <dbReference type="ChEBI" id="CHEBI:29034"/>
    </cofactor>
    <text evidence="7">Binds 1 zinc or iron ion per subunit.</text>
</comment>
<dbReference type="HAMAP" id="MF_00372">
    <property type="entry name" value="HutI"/>
    <property type="match status" value="1"/>
</dbReference>
<evidence type="ECO:0000256" key="7">
    <source>
        <dbReference type="HAMAP-Rule" id="MF_00372"/>
    </source>
</evidence>
<proteinExistence type="inferred from homology"/>
<keyword evidence="6 7" id="KW-0408">Iron</keyword>
<evidence type="ECO:0000313" key="9">
    <source>
        <dbReference type="EMBL" id="GAA2523533.1"/>
    </source>
</evidence>
<feature type="binding site" evidence="7">
    <location>
        <position position="300"/>
    </location>
    <ligand>
        <name>Fe(3+)</name>
        <dbReference type="ChEBI" id="CHEBI:29034"/>
    </ligand>
</feature>
<dbReference type="Proteomes" id="UP001499978">
    <property type="component" value="Unassembled WGS sequence"/>
</dbReference>
<sequence length="387" mass="40430">MSLLVDNIGELVTNDPTHGRGLLGTRRDAAVIIEDDTVVWVGSAGGSPAADTFIDAEGGAVLPGFVDSHAHLVFAGDRAAEFAARMAGEPYTGGGIRTTVAATRAATDEQLRANARRLVDEALRQGTTTVEIKSGYGLTVADEVRSLRIAAELTDETTFLGAHTVPAEHARRTDDYVALVAGQMLAAAAPHAQWVDVFCERGAFDADQARTVLTAGRQAGLGLRVHANQLGPGPGVRLAVELGAASADHCTHLTDDDVTALAGSDTVATLLPGAEFSTRSPYPDARRLLDAGVTVALATDCNPGSSYTSSMPFCVALAVREMRMTPAEAVWAATAGGARALRRDDIGVVRVGARADLVVLDAPSHLHLAYRPGVPLVRHVLRLGEPQ</sequence>
<keyword evidence="4 7" id="KW-0369">Histidine metabolism</keyword>
<feature type="binding site" evidence="7">
    <location>
        <position position="226"/>
    </location>
    <ligand>
        <name>Fe(3+)</name>
        <dbReference type="ChEBI" id="CHEBI:29034"/>
    </ligand>
</feature>
<dbReference type="Gene3D" id="2.30.40.10">
    <property type="entry name" value="Urease, subunit C, domain 1"/>
    <property type="match status" value="1"/>
</dbReference>
<feature type="binding site" evidence="7">
    <location>
        <position position="78"/>
    </location>
    <ligand>
        <name>4-imidazolone-5-propanoate</name>
        <dbReference type="ChEBI" id="CHEBI:77893"/>
    </ligand>
</feature>
<keyword evidence="7" id="KW-0963">Cytoplasm</keyword>
<gene>
    <name evidence="7 9" type="primary">hutI</name>
    <name evidence="9" type="ORF">GCM10010201_22330</name>
</gene>
<feature type="binding site" evidence="7">
    <location>
        <position position="302"/>
    </location>
    <ligand>
        <name>N-formimidoyl-L-glutamate</name>
        <dbReference type="ChEBI" id="CHEBI:58928"/>
    </ligand>
</feature>
<organism evidence="9 10">
    <name type="scientific">Pilimelia columellifera subsp. columellifera</name>
    <dbReference type="NCBI Taxonomy" id="706583"/>
    <lineage>
        <taxon>Bacteria</taxon>
        <taxon>Bacillati</taxon>
        <taxon>Actinomycetota</taxon>
        <taxon>Actinomycetes</taxon>
        <taxon>Micromonosporales</taxon>
        <taxon>Micromonosporaceae</taxon>
        <taxon>Pilimelia</taxon>
    </lineage>
</organism>
<dbReference type="PANTHER" id="PTHR42752">
    <property type="entry name" value="IMIDAZOLONEPROPIONASE"/>
    <property type="match status" value="1"/>
</dbReference>
<feature type="domain" description="Amidohydrolase-related" evidence="8">
    <location>
        <begin position="61"/>
        <end position="362"/>
    </location>
</feature>
<feature type="binding site" evidence="7">
    <location>
        <position position="226"/>
    </location>
    <ligand>
        <name>Zn(2+)</name>
        <dbReference type="ChEBI" id="CHEBI:29105"/>
    </ligand>
</feature>
<name>A0ABP6AU03_9ACTN</name>
<dbReference type="EC" id="3.5.2.7" evidence="1 7"/>
<evidence type="ECO:0000256" key="2">
    <source>
        <dbReference type="ARBA" id="ARBA00022723"/>
    </source>
</evidence>
<dbReference type="Gene3D" id="3.20.20.140">
    <property type="entry name" value="Metal-dependent hydrolases"/>
    <property type="match status" value="1"/>
</dbReference>
<keyword evidence="3 7" id="KW-0378">Hydrolase</keyword>
<feature type="binding site" evidence="7">
    <location>
        <position position="229"/>
    </location>
    <ligand>
        <name>4-imidazolone-5-propanoate</name>
        <dbReference type="ChEBI" id="CHEBI:77893"/>
    </ligand>
</feature>
<dbReference type="SUPFAM" id="SSF51338">
    <property type="entry name" value="Composite domain of metallo-dependent hydrolases"/>
    <property type="match status" value="1"/>
</dbReference>
<comment type="caution">
    <text evidence="9">The sequence shown here is derived from an EMBL/GenBank/DDBJ whole genome shotgun (WGS) entry which is preliminary data.</text>
</comment>
<comment type="catalytic activity">
    <reaction evidence="7">
        <text>4-imidazolone-5-propanoate + H2O = N-formimidoyl-L-glutamate</text>
        <dbReference type="Rhea" id="RHEA:23660"/>
        <dbReference type="ChEBI" id="CHEBI:15377"/>
        <dbReference type="ChEBI" id="CHEBI:58928"/>
        <dbReference type="ChEBI" id="CHEBI:77893"/>
        <dbReference type="EC" id="3.5.2.7"/>
    </reaction>
</comment>
<feature type="binding site" evidence="7">
    <location>
        <position position="300"/>
    </location>
    <ligand>
        <name>Zn(2+)</name>
        <dbReference type="ChEBI" id="CHEBI:29105"/>
    </ligand>
</feature>
<dbReference type="Pfam" id="PF01979">
    <property type="entry name" value="Amidohydro_1"/>
    <property type="match status" value="1"/>
</dbReference>
<comment type="subcellular location">
    <subcellularLocation>
        <location evidence="7">Cytoplasm</location>
    </subcellularLocation>
</comment>
<feature type="binding site" evidence="7">
    <location>
        <position position="71"/>
    </location>
    <ligand>
        <name>Fe(3+)</name>
        <dbReference type="ChEBI" id="CHEBI:29034"/>
    </ligand>
</feature>
<keyword evidence="10" id="KW-1185">Reference proteome</keyword>
<dbReference type="PANTHER" id="PTHR42752:SF1">
    <property type="entry name" value="IMIDAZOLONEPROPIONASE-RELATED"/>
    <property type="match status" value="1"/>
</dbReference>
<dbReference type="NCBIfam" id="TIGR01224">
    <property type="entry name" value="hutI"/>
    <property type="match status" value="1"/>
</dbReference>
<dbReference type="InterPro" id="IPR011059">
    <property type="entry name" value="Metal-dep_hydrolase_composite"/>
</dbReference>
<dbReference type="InterPro" id="IPR005920">
    <property type="entry name" value="HutI"/>
</dbReference>
<keyword evidence="2 7" id="KW-0479">Metal-binding</keyword>
<evidence type="ECO:0000256" key="3">
    <source>
        <dbReference type="ARBA" id="ARBA00022801"/>
    </source>
</evidence>
<evidence type="ECO:0000256" key="4">
    <source>
        <dbReference type="ARBA" id="ARBA00022808"/>
    </source>
</evidence>
<dbReference type="SUPFAM" id="SSF51556">
    <property type="entry name" value="Metallo-dependent hydrolases"/>
    <property type="match status" value="1"/>
</dbReference>
<dbReference type="InterPro" id="IPR006680">
    <property type="entry name" value="Amidohydro-rel"/>
</dbReference>
<reference evidence="10" key="1">
    <citation type="journal article" date="2019" name="Int. J. Syst. Evol. Microbiol.">
        <title>The Global Catalogue of Microorganisms (GCM) 10K type strain sequencing project: providing services to taxonomists for standard genome sequencing and annotation.</title>
        <authorList>
            <consortium name="The Broad Institute Genomics Platform"/>
            <consortium name="The Broad Institute Genome Sequencing Center for Infectious Disease"/>
            <person name="Wu L."/>
            <person name="Ma J."/>
        </authorList>
    </citation>
    <scope>NUCLEOTIDE SEQUENCE [LARGE SCALE GENOMIC DNA]</scope>
    <source>
        <strain evidence="10">JCM 3367</strain>
    </source>
</reference>
<feature type="binding site" evidence="7">
    <location>
        <position position="69"/>
    </location>
    <ligand>
        <name>Fe(3+)</name>
        <dbReference type="ChEBI" id="CHEBI:29034"/>
    </ligand>
</feature>
<feature type="binding site" evidence="7">
    <location>
        <position position="163"/>
    </location>
    <ligand>
        <name>4-imidazolone-5-propanoate</name>
        <dbReference type="ChEBI" id="CHEBI:77893"/>
    </ligand>
</feature>
<dbReference type="EMBL" id="BAAARY010000009">
    <property type="protein sequence ID" value="GAA2523533.1"/>
    <property type="molecule type" value="Genomic_DNA"/>
</dbReference>
<feature type="binding site" evidence="7">
    <location>
        <position position="304"/>
    </location>
    <ligand>
        <name>N-formimidoyl-L-glutamate</name>
        <dbReference type="ChEBI" id="CHEBI:58928"/>
    </ligand>
</feature>
<evidence type="ECO:0000313" key="10">
    <source>
        <dbReference type="Proteomes" id="UP001499978"/>
    </source>
</evidence>
<comment type="function">
    <text evidence="7">Catalyzes the hydrolytic cleavage of the carbon-nitrogen bond in imidazolone-5-propanoate to yield N-formimidoyl-L-glutamate. It is the third step in the universal histidine degradation pathway.</text>
</comment>
<comment type="similarity">
    <text evidence="7">Belongs to the metallo-dependent hydrolases superfamily. HutI family.</text>
</comment>
<evidence type="ECO:0000256" key="5">
    <source>
        <dbReference type="ARBA" id="ARBA00022833"/>
    </source>
</evidence>
<feature type="binding site" evidence="7">
    <location>
        <position position="305"/>
    </location>
    <ligand>
        <name>4-imidazolone-5-propanoate</name>
        <dbReference type="ChEBI" id="CHEBI:77893"/>
    </ligand>
</feature>
<comment type="pathway">
    <text evidence="7">Amino-acid degradation; L-histidine degradation into L-glutamate; N-formimidoyl-L-glutamate from L-histidine: step 3/3.</text>
</comment>
<feature type="binding site" evidence="7">
    <location>
        <position position="69"/>
    </location>
    <ligand>
        <name>Zn(2+)</name>
        <dbReference type="ChEBI" id="CHEBI:29105"/>
    </ligand>
</feature>
<feature type="binding site" evidence="7">
    <location>
        <position position="136"/>
    </location>
    <ligand>
        <name>4-imidazolone-5-propanoate</name>
        <dbReference type="ChEBI" id="CHEBI:77893"/>
    </ligand>
</feature>
<feature type="binding site" evidence="7">
    <location>
        <position position="136"/>
    </location>
    <ligand>
        <name>N-formimidoyl-L-glutamate</name>
        <dbReference type="ChEBI" id="CHEBI:58928"/>
    </ligand>
</feature>
<evidence type="ECO:0000256" key="1">
    <source>
        <dbReference type="ARBA" id="ARBA00012864"/>
    </source>
</evidence>
<feature type="binding site" evidence="7">
    <location>
        <position position="71"/>
    </location>
    <ligand>
        <name>Zn(2+)</name>
        <dbReference type="ChEBI" id="CHEBI:29105"/>
    </ligand>
</feature>
<keyword evidence="5 7" id="KW-0862">Zinc</keyword>
<evidence type="ECO:0000259" key="8">
    <source>
        <dbReference type="Pfam" id="PF01979"/>
    </source>
</evidence>
<accession>A0ABP6AU03</accession>
<protein>
    <recommendedName>
        <fullName evidence="1 7">Imidazolonepropionase</fullName>
        <ecNumber evidence="1 7">3.5.2.7</ecNumber>
    </recommendedName>
    <alternativeName>
        <fullName evidence="7">Imidazolone-5-propionate hydrolase</fullName>
    </alternativeName>
</protein>
<dbReference type="InterPro" id="IPR032466">
    <property type="entry name" value="Metal_Hydrolase"/>
</dbReference>
<dbReference type="RefSeq" id="WP_344171985.1">
    <property type="nucleotide sequence ID" value="NZ_BAAARY010000009.1"/>
</dbReference>
<evidence type="ECO:0000256" key="6">
    <source>
        <dbReference type="ARBA" id="ARBA00023004"/>
    </source>
</evidence>